<evidence type="ECO:0000256" key="2">
    <source>
        <dbReference type="ARBA" id="ARBA00022980"/>
    </source>
</evidence>
<evidence type="ECO:0000313" key="6">
    <source>
        <dbReference type="Proteomes" id="UP000038010"/>
    </source>
</evidence>
<dbReference type="Pfam" id="PF01245">
    <property type="entry name" value="Ribosomal_L19"/>
    <property type="match status" value="1"/>
</dbReference>
<dbReference type="PRINTS" id="PR00061">
    <property type="entry name" value="RIBOSOMALL19"/>
</dbReference>
<comment type="caution">
    <text evidence="5">The sequence shown here is derived from an EMBL/GenBank/DDBJ whole genome shotgun (WGS) entry which is preliminary data.</text>
</comment>
<dbReference type="SUPFAM" id="SSF50104">
    <property type="entry name" value="Translation proteins SH3-like domain"/>
    <property type="match status" value="1"/>
</dbReference>
<keyword evidence="3" id="KW-0687">Ribonucleoprotein</keyword>
<evidence type="ECO:0000256" key="4">
    <source>
        <dbReference type="SAM" id="MobiDB-lite"/>
    </source>
</evidence>
<feature type="region of interest" description="Disordered" evidence="4">
    <location>
        <begin position="215"/>
        <end position="234"/>
    </location>
</feature>
<proteinExistence type="inferred from homology"/>
<protein>
    <submittedName>
        <fullName evidence="5">54S ribosomal protein subunit img1, mitochondrial</fullName>
    </submittedName>
</protein>
<organism evidence="5 6">
    <name type="scientific">Cyphellophora attinorum</name>
    <dbReference type="NCBI Taxonomy" id="1664694"/>
    <lineage>
        <taxon>Eukaryota</taxon>
        <taxon>Fungi</taxon>
        <taxon>Dikarya</taxon>
        <taxon>Ascomycota</taxon>
        <taxon>Pezizomycotina</taxon>
        <taxon>Eurotiomycetes</taxon>
        <taxon>Chaetothyriomycetidae</taxon>
        <taxon>Chaetothyriales</taxon>
        <taxon>Cyphellophoraceae</taxon>
        <taxon>Cyphellophora</taxon>
    </lineage>
</organism>
<dbReference type="RefSeq" id="XP_018001249.1">
    <property type="nucleotide sequence ID" value="XM_018148544.1"/>
</dbReference>
<dbReference type="STRING" id="1664694.A0A0N1P104"/>
<comment type="similarity">
    <text evidence="1">Belongs to the bacterial ribosomal protein bL19 family.</text>
</comment>
<keyword evidence="6" id="KW-1185">Reference proteome</keyword>
<dbReference type="PANTHER" id="PTHR15680:SF9">
    <property type="entry name" value="LARGE RIBOSOMAL SUBUNIT PROTEIN BL19M"/>
    <property type="match status" value="1"/>
</dbReference>
<dbReference type="Gene3D" id="2.30.30.790">
    <property type="match status" value="1"/>
</dbReference>
<sequence length="234" mass="26794">MSQSLSRRLAACCLRSDAAKVGSGPKHLRRTVVTIQRQIPERLRVPEDLPSQYWAQLPPRLRPDFVKREITVHPPPPSEVEQCKEPIKLIDAQQLARLDPTGARQRMFDRTNRDRSQPGDILHVTFKTGEPFSGVIMWIKGSGPHKSVMLRSQLTGVGMEMSIKIHSPEVQSMEIVKRAAKRARRNKLTYLRKPEHDQGSVQRTVDQYLRERAQLMGKKTATTTPVVRKKRARR</sequence>
<dbReference type="EMBL" id="LFJN01000010">
    <property type="protein sequence ID" value="KPI41286.1"/>
    <property type="molecule type" value="Genomic_DNA"/>
</dbReference>
<dbReference type="AlphaFoldDB" id="A0A0N1P104"/>
<dbReference type="VEuPathDB" id="FungiDB:AB675_8122"/>
<dbReference type="GeneID" id="28740423"/>
<evidence type="ECO:0000256" key="3">
    <source>
        <dbReference type="ARBA" id="ARBA00023274"/>
    </source>
</evidence>
<dbReference type="InterPro" id="IPR001857">
    <property type="entry name" value="Ribosomal_bL19"/>
</dbReference>
<gene>
    <name evidence="5" type="ORF">AB675_8122</name>
</gene>
<name>A0A0N1P104_9EURO</name>
<dbReference type="GO" id="GO:0005762">
    <property type="term" value="C:mitochondrial large ribosomal subunit"/>
    <property type="evidence" value="ECO:0007669"/>
    <property type="project" value="TreeGrafter"/>
</dbReference>
<dbReference type="PANTHER" id="PTHR15680">
    <property type="entry name" value="RIBOSOMAL PROTEIN L19"/>
    <property type="match status" value="1"/>
</dbReference>
<dbReference type="GO" id="GO:0006412">
    <property type="term" value="P:translation"/>
    <property type="evidence" value="ECO:0007669"/>
    <property type="project" value="InterPro"/>
</dbReference>
<dbReference type="InterPro" id="IPR038657">
    <property type="entry name" value="Ribosomal_bL19_sf"/>
</dbReference>
<dbReference type="GO" id="GO:0003735">
    <property type="term" value="F:structural constituent of ribosome"/>
    <property type="evidence" value="ECO:0007669"/>
    <property type="project" value="InterPro"/>
</dbReference>
<dbReference type="OrthoDB" id="432645at2759"/>
<keyword evidence="2 5" id="KW-0689">Ribosomal protein</keyword>
<accession>A0A0N1P104</accession>
<evidence type="ECO:0000256" key="1">
    <source>
        <dbReference type="ARBA" id="ARBA00005781"/>
    </source>
</evidence>
<dbReference type="InterPro" id="IPR008991">
    <property type="entry name" value="Translation_prot_SH3-like_sf"/>
</dbReference>
<dbReference type="Proteomes" id="UP000038010">
    <property type="component" value="Unassembled WGS sequence"/>
</dbReference>
<evidence type="ECO:0000313" key="5">
    <source>
        <dbReference type="EMBL" id="KPI41286.1"/>
    </source>
</evidence>
<reference evidence="5 6" key="1">
    <citation type="submission" date="2015-06" db="EMBL/GenBank/DDBJ databases">
        <title>Draft genome of the ant-associated black yeast Phialophora attae CBS 131958.</title>
        <authorList>
            <person name="Moreno L.F."/>
            <person name="Stielow B.J."/>
            <person name="de Hoog S."/>
            <person name="Vicente V.A."/>
            <person name="Weiss V.A."/>
            <person name="de Vries M."/>
            <person name="Cruz L.M."/>
            <person name="Souza E.M."/>
        </authorList>
    </citation>
    <scope>NUCLEOTIDE SEQUENCE [LARGE SCALE GENOMIC DNA]</scope>
    <source>
        <strain evidence="5 6">CBS 131958</strain>
    </source>
</reference>